<protein>
    <submittedName>
        <fullName evidence="2">C6 transcription factor</fullName>
    </submittedName>
</protein>
<reference evidence="3" key="1">
    <citation type="submission" date="2017-02" db="EMBL/GenBank/DDBJ databases">
        <authorList>
            <person name="Tafer H."/>
            <person name="Lopandic K."/>
        </authorList>
    </citation>
    <scope>NUCLEOTIDE SEQUENCE [LARGE SCALE GENOMIC DNA]</scope>
    <source>
        <strain evidence="3">CBS 366.77</strain>
    </source>
</reference>
<evidence type="ECO:0000313" key="3">
    <source>
        <dbReference type="Proteomes" id="UP000266188"/>
    </source>
</evidence>
<dbReference type="Proteomes" id="UP000266188">
    <property type="component" value="Unassembled WGS sequence"/>
</dbReference>
<feature type="compositionally biased region" description="Low complexity" evidence="1">
    <location>
        <begin position="84"/>
        <end position="98"/>
    </location>
</feature>
<keyword evidence="3" id="KW-1185">Reference proteome</keyword>
<dbReference type="OrthoDB" id="4151048at2759"/>
<feature type="compositionally biased region" description="Low complexity" evidence="1">
    <location>
        <begin position="117"/>
        <end position="128"/>
    </location>
</feature>
<comment type="caution">
    <text evidence="2">The sequence shown here is derived from an EMBL/GenBank/DDBJ whole genome shotgun (WGS) entry which is preliminary data.</text>
</comment>
<accession>A0A3A2ZUD7</accession>
<organism evidence="2 3">
    <name type="scientific">Aspergillus sclerotialis</name>
    <dbReference type="NCBI Taxonomy" id="2070753"/>
    <lineage>
        <taxon>Eukaryota</taxon>
        <taxon>Fungi</taxon>
        <taxon>Dikarya</taxon>
        <taxon>Ascomycota</taxon>
        <taxon>Pezizomycotina</taxon>
        <taxon>Eurotiomycetes</taxon>
        <taxon>Eurotiomycetidae</taxon>
        <taxon>Eurotiales</taxon>
        <taxon>Aspergillaceae</taxon>
        <taxon>Aspergillus</taxon>
        <taxon>Aspergillus subgen. Polypaecilum</taxon>
    </lineage>
</organism>
<dbReference type="EMBL" id="MVGC01000017">
    <property type="protein sequence ID" value="RJE26676.1"/>
    <property type="molecule type" value="Genomic_DNA"/>
</dbReference>
<gene>
    <name evidence="2" type="ORF">PHISCL_01000</name>
</gene>
<dbReference type="STRING" id="2070753.A0A3A2ZUD7"/>
<evidence type="ECO:0000256" key="1">
    <source>
        <dbReference type="SAM" id="MobiDB-lite"/>
    </source>
</evidence>
<name>A0A3A2ZUD7_9EURO</name>
<sequence>MLEQQQAWLVYGLQELYRRTSGGHGWPGEPLKCESNGHPLTHDLLTRLGVLDQSKGDHFEENTETMQQKLWKQKPGHMQRQESSDGSSESPQSPVGSSRFSDAFGRPHLPPTSPNFSPSSRTTTTQPPIESESQIENPAFATQLSMQGVVNPIALQGPQQWSSNGFSPFDEMDLMGPSDYTSMSFDDHPLQSPLYNRQIPLNCMTSTPFMDTKSEYEDFNQFLNSNSTEITSV</sequence>
<feature type="region of interest" description="Disordered" evidence="1">
    <location>
        <begin position="60"/>
        <end position="132"/>
    </location>
</feature>
<proteinExistence type="predicted"/>
<evidence type="ECO:0000313" key="2">
    <source>
        <dbReference type="EMBL" id="RJE26676.1"/>
    </source>
</evidence>
<dbReference type="AlphaFoldDB" id="A0A3A2ZUD7"/>